<sequence length="166" mass="17241">MSPGADSARFWDFSVKVYAAEGVKPACLAIQAGGMDVNLALWIAWVAAAGRDPRPALGRALEISALWSARVVKPLRAARDLLKRAPSFVDPAGAGGLRKSVLAAELEAERLEQAALEPLGRLCPMARGDAPARVCAAALADYGARIGARAETDGFVAAVFAAAETV</sequence>
<accession>A0A2U2BXA3</accession>
<evidence type="ECO:0000313" key="1">
    <source>
        <dbReference type="EMBL" id="PWE18642.1"/>
    </source>
</evidence>
<dbReference type="EMBL" id="QEXV01000001">
    <property type="protein sequence ID" value="PWE18642.1"/>
    <property type="molecule type" value="Genomic_DNA"/>
</dbReference>
<dbReference type="Pfam" id="PF09523">
    <property type="entry name" value="DUF2390"/>
    <property type="match status" value="1"/>
</dbReference>
<protein>
    <submittedName>
        <fullName evidence="1">TIGR02444 family protein</fullName>
    </submittedName>
</protein>
<dbReference type="InterPro" id="IPR012659">
    <property type="entry name" value="CHP02444"/>
</dbReference>
<comment type="caution">
    <text evidence="1">The sequence shown here is derived from an EMBL/GenBank/DDBJ whole genome shotgun (WGS) entry which is preliminary data.</text>
</comment>
<dbReference type="RefSeq" id="WP_109251916.1">
    <property type="nucleotide sequence ID" value="NZ_QEXV01000001.1"/>
</dbReference>
<evidence type="ECO:0000313" key="2">
    <source>
        <dbReference type="Proteomes" id="UP000245168"/>
    </source>
</evidence>
<keyword evidence="2" id="KW-1185">Reference proteome</keyword>
<dbReference type="Proteomes" id="UP000245168">
    <property type="component" value="Unassembled WGS sequence"/>
</dbReference>
<reference evidence="2" key="1">
    <citation type="submission" date="2018-05" db="EMBL/GenBank/DDBJ databases">
        <authorList>
            <person name="Liu B.-T."/>
        </authorList>
    </citation>
    <scope>NUCLEOTIDE SEQUENCE [LARGE SCALE GENOMIC DNA]</scope>
    <source>
        <strain evidence="2">WD6-1</strain>
    </source>
</reference>
<organism evidence="1 2">
    <name type="scientific">Marinicauda salina</name>
    <dbReference type="NCBI Taxonomy" id="2135793"/>
    <lineage>
        <taxon>Bacteria</taxon>
        <taxon>Pseudomonadati</taxon>
        <taxon>Pseudomonadota</taxon>
        <taxon>Alphaproteobacteria</taxon>
        <taxon>Maricaulales</taxon>
        <taxon>Maricaulaceae</taxon>
        <taxon>Marinicauda</taxon>
    </lineage>
</organism>
<dbReference type="OrthoDB" id="7875767at2"/>
<dbReference type="AlphaFoldDB" id="A0A2U2BXA3"/>
<gene>
    <name evidence="1" type="ORF">DDZ18_03320</name>
</gene>
<dbReference type="NCBIfam" id="TIGR02444">
    <property type="entry name" value="TIGR02444 family protein"/>
    <property type="match status" value="1"/>
</dbReference>
<proteinExistence type="predicted"/>
<name>A0A2U2BXA3_9PROT</name>